<evidence type="ECO:0000256" key="4">
    <source>
        <dbReference type="ARBA" id="ARBA00022542"/>
    </source>
</evidence>
<dbReference type="EMBL" id="JAICCE010000023">
    <property type="protein sequence ID" value="KAG9260814.1"/>
    <property type="molecule type" value="Genomic_DNA"/>
</dbReference>
<comment type="caution">
    <text evidence="20">The sequence shown here is derived from an EMBL/GenBank/DDBJ whole genome shotgun (WGS) entry which is preliminary data.</text>
</comment>
<dbReference type="GO" id="GO:0005576">
    <property type="term" value="C:extracellular region"/>
    <property type="evidence" value="ECO:0007669"/>
    <property type="project" value="UniProtKB-SubCell"/>
</dbReference>
<dbReference type="PROSITE" id="PS50240">
    <property type="entry name" value="TRYPSIN_DOM"/>
    <property type="match status" value="1"/>
</dbReference>
<keyword evidence="15" id="KW-0472">Membrane</keyword>
<dbReference type="CDD" id="cd00041">
    <property type="entry name" value="CUB"/>
    <property type="match status" value="1"/>
</dbReference>
<keyword evidence="15" id="KW-0812">Transmembrane</keyword>
<dbReference type="FunFam" id="2.10.25.10:FF:000230">
    <property type="entry name" value="Delta-like protein"/>
    <property type="match status" value="1"/>
</dbReference>
<dbReference type="Pfam" id="PF00431">
    <property type="entry name" value="CUB"/>
    <property type="match status" value="1"/>
</dbReference>
<feature type="transmembrane region" description="Helical" evidence="15">
    <location>
        <begin position="22"/>
        <end position="44"/>
    </location>
</feature>
<dbReference type="PROSITE" id="PS01186">
    <property type="entry name" value="EGF_2"/>
    <property type="match status" value="1"/>
</dbReference>
<organism evidence="20 21">
    <name type="scientific">Astyanax mexicanus</name>
    <name type="common">Blind cave fish</name>
    <name type="synonym">Astyanax fasciatus mexicanus</name>
    <dbReference type="NCBI Taxonomy" id="7994"/>
    <lineage>
        <taxon>Eukaryota</taxon>
        <taxon>Metazoa</taxon>
        <taxon>Chordata</taxon>
        <taxon>Craniata</taxon>
        <taxon>Vertebrata</taxon>
        <taxon>Euteleostomi</taxon>
        <taxon>Actinopterygii</taxon>
        <taxon>Neopterygii</taxon>
        <taxon>Teleostei</taxon>
        <taxon>Ostariophysi</taxon>
        <taxon>Characiformes</taxon>
        <taxon>Characoidei</taxon>
        <taxon>Acestrorhamphidae</taxon>
        <taxon>Acestrorhamphinae</taxon>
        <taxon>Astyanax</taxon>
    </lineage>
</organism>
<dbReference type="Gene3D" id="2.10.70.10">
    <property type="entry name" value="Complement Module, domain 1"/>
    <property type="match status" value="3"/>
</dbReference>
<dbReference type="GO" id="GO:0042063">
    <property type="term" value="P:gliogenesis"/>
    <property type="evidence" value="ECO:0007669"/>
    <property type="project" value="UniProtKB-ARBA"/>
</dbReference>
<dbReference type="InterPro" id="IPR000742">
    <property type="entry name" value="EGF"/>
</dbReference>
<comment type="caution">
    <text evidence="13">Lacks conserved residue(s) required for the propagation of feature annotation.</text>
</comment>
<dbReference type="Pfam" id="PF00084">
    <property type="entry name" value="Sushi"/>
    <property type="match status" value="2"/>
</dbReference>
<dbReference type="Pfam" id="PF00008">
    <property type="entry name" value="EGF"/>
    <property type="match status" value="1"/>
</dbReference>
<feature type="disulfide bond" evidence="14">
    <location>
        <begin position="395"/>
        <end position="422"/>
    </location>
</feature>
<feature type="domain" description="Sushi" evidence="19">
    <location>
        <begin position="294"/>
        <end position="359"/>
    </location>
</feature>
<name>A0A8T2KNN1_ASTMX</name>
<dbReference type="Gene3D" id="2.40.10.10">
    <property type="entry name" value="Trypsin-like serine proteases"/>
    <property type="match status" value="1"/>
</dbReference>
<sequence length="839" mass="91894">MVVFVGRCGTCWTLSLGFGQNVSLLVLLLYLLQLCCPLIAWPYASGSQEDKCPGPGWNAMCRSCCEYERIVCQCPSQRDKVGYAVPCCRNDVHQCDPCIIHQGCSVFDNCKRCNNGTWEARDDFYISGSYCRECRQGWSGGNCLTCGGVVRRAQGHVVLESYPVNSRCDWTLHVSSGLTMELRFTMLSLESDHSCRYDYVEVRDGDNQNSPVIGRYCGDNIPAPVRSSGDSLHIRFVSDGYNNYDGFSATFREISACSSDPCMNGGICSLDPVKDFQCSCRGGFSGSRCELNPPGCLSPQKPAHGDFFLQYDDDDDDDNRDFATSVQYLCYKPYKLSGAPRRTCLPSGTWSGTAPTCIRDPGPVKRSCPPLPQLQHGSSQLLDPDGEKMRVEYFCTHSYVLSGSSERRCRPDGSWSGAQPRCIRACREPKVSKLVRQKVMKPQPPSRKSPLHRLYSSSSLLTSSTGAEGDGGAPAVVTDVPAGFHLLYTSIEYQCSSPLYQYSGSTRRTCLKTGKWSGRHVSCSPVCGKLSSKPQNRSETRWPWHAAVYHHLPAPAGDLSGRTKRRGDTFSAVEEGDAEEPGVDEQVWQLVCCGALVSQVGVVVPAHCVTEPGQTVPLSTAQLRVVLGKHHLRDGRRIQHLQVSEVLVHPNYDPDVFDSDLAVLKLLDKAKISEFISPVCLPRMQGGEVTAQQAFITGWSAPHQHHGPTAEPGSRVAQTGVVELADVAHCERQYSQQGIPVSISDNMLCGRQHPTSPSTVCPSRTGGVVLVPAGTRASSGASVPAPVQSETVEDGESDPVWELLGLVSFGYDLQKCNPGLYTVYTRVTNFKNWIEKNIK</sequence>
<dbReference type="SUPFAM" id="SSF50494">
    <property type="entry name" value="Trypsin-like serine proteases"/>
    <property type="match status" value="1"/>
</dbReference>
<evidence type="ECO:0000256" key="15">
    <source>
        <dbReference type="SAM" id="Phobius"/>
    </source>
</evidence>
<dbReference type="PROSITE" id="PS50026">
    <property type="entry name" value="EGF_3"/>
    <property type="match status" value="1"/>
</dbReference>
<dbReference type="SMART" id="SM00181">
    <property type="entry name" value="EGF"/>
    <property type="match status" value="2"/>
</dbReference>
<evidence type="ECO:0000256" key="3">
    <source>
        <dbReference type="ARBA" id="ARBA00022536"/>
    </source>
</evidence>
<gene>
    <name evidence="20" type="primary">PAMR1</name>
    <name evidence="20" type="ORF">AMEX_G25737</name>
</gene>
<evidence type="ECO:0000256" key="10">
    <source>
        <dbReference type="ARBA" id="ARBA00040464"/>
    </source>
</evidence>
<dbReference type="InterPro" id="IPR001254">
    <property type="entry name" value="Trypsin_dom"/>
</dbReference>
<keyword evidence="6" id="KW-0677">Repeat</keyword>
<dbReference type="SUPFAM" id="SSF57196">
    <property type="entry name" value="EGF/Laminin"/>
    <property type="match status" value="1"/>
</dbReference>
<dbReference type="Gene3D" id="2.60.120.290">
    <property type="entry name" value="Spermadhesin, CUB domain"/>
    <property type="match status" value="1"/>
</dbReference>
<dbReference type="InterPro" id="IPR035914">
    <property type="entry name" value="Sperma_CUB_dom_sf"/>
</dbReference>
<dbReference type="InterPro" id="IPR051659">
    <property type="entry name" value="Serine_Protease_S1-Domain"/>
</dbReference>
<dbReference type="SUPFAM" id="SSF57535">
    <property type="entry name" value="Complement control module/SCR domain"/>
    <property type="match status" value="3"/>
</dbReference>
<dbReference type="InterPro" id="IPR000859">
    <property type="entry name" value="CUB_dom"/>
</dbReference>
<evidence type="ECO:0000259" key="16">
    <source>
        <dbReference type="PROSITE" id="PS01180"/>
    </source>
</evidence>
<dbReference type="CDD" id="cd00033">
    <property type="entry name" value="CCP"/>
    <property type="match status" value="3"/>
</dbReference>
<keyword evidence="14" id="KW-0768">Sushi</keyword>
<keyword evidence="3 13" id="KW-0245">EGF-like domain</keyword>
<feature type="domain" description="CUB" evidence="16">
    <location>
        <begin position="146"/>
        <end position="254"/>
    </location>
</feature>
<dbReference type="Pfam" id="PF00089">
    <property type="entry name" value="Trypsin"/>
    <property type="match status" value="1"/>
</dbReference>
<evidence type="ECO:0000259" key="19">
    <source>
        <dbReference type="PROSITE" id="PS50923"/>
    </source>
</evidence>
<dbReference type="PROSITE" id="PS01180">
    <property type="entry name" value="CUB"/>
    <property type="match status" value="1"/>
</dbReference>
<keyword evidence="20" id="KW-0378">Hydrolase</keyword>
<evidence type="ECO:0000256" key="9">
    <source>
        <dbReference type="ARBA" id="ARBA00037622"/>
    </source>
</evidence>
<proteinExistence type="predicted"/>
<protein>
    <recommendedName>
        <fullName evidence="10">Inactive serine protease PAMR1</fullName>
    </recommendedName>
    <alternativeName>
        <fullName evidence="12">Peptidase domain-containing protein associated with muscle regeneration 1</fullName>
    </alternativeName>
    <alternativeName>
        <fullName evidence="11">Regeneration-associated muscle protease homolog</fullName>
    </alternativeName>
</protein>
<evidence type="ECO:0000256" key="7">
    <source>
        <dbReference type="ARBA" id="ARBA00023157"/>
    </source>
</evidence>
<evidence type="ECO:0000256" key="5">
    <source>
        <dbReference type="ARBA" id="ARBA00022729"/>
    </source>
</evidence>
<evidence type="ECO:0000256" key="11">
    <source>
        <dbReference type="ARBA" id="ARBA00041872"/>
    </source>
</evidence>
<dbReference type="GO" id="GO:0006508">
    <property type="term" value="P:proteolysis"/>
    <property type="evidence" value="ECO:0007669"/>
    <property type="project" value="UniProtKB-KW"/>
</dbReference>
<accession>A0A8T2KNN1</accession>
<feature type="disulfide bond" evidence="14">
    <location>
        <begin position="330"/>
        <end position="357"/>
    </location>
</feature>
<dbReference type="GO" id="GO:0048812">
    <property type="term" value="P:neuron projection morphogenesis"/>
    <property type="evidence" value="ECO:0007669"/>
    <property type="project" value="UniProtKB-ARBA"/>
</dbReference>
<evidence type="ECO:0000313" key="21">
    <source>
        <dbReference type="Proteomes" id="UP000752171"/>
    </source>
</evidence>
<keyword evidence="4" id="KW-0721">Serine protease homolog</keyword>
<dbReference type="InterPro" id="IPR009003">
    <property type="entry name" value="Peptidase_S1_PA"/>
</dbReference>
<evidence type="ECO:0000256" key="13">
    <source>
        <dbReference type="PROSITE-ProRule" id="PRU00076"/>
    </source>
</evidence>
<evidence type="ECO:0000256" key="14">
    <source>
        <dbReference type="PROSITE-ProRule" id="PRU00302"/>
    </source>
</evidence>
<dbReference type="InterPro" id="IPR035976">
    <property type="entry name" value="Sushi/SCR/CCP_sf"/>
</dbReference>
<dbReference type="SMART" id="SM00020">
    <property type="entry name" value="Tryp_SPc"/>
    <property type="match status" value="1"/>
</dbReference>
<feature type="domain" description="Sushi" evidence="19">
    <location>
        <begin position="366"/>
        <end position="424"/>
    </location>
</feature>
<keyword evidence="5" id="KW-0732">Signal</keyword>
<dbReference type="PANTHER" id="PTHR24254">
    <property type="entry name" value="PROTHROMBIN"/>
    <property type="match status" value="1"/>
</dbReference>
<dbReference type="PROSITE" id="PS00022">
    <property type="entry name" value="EGF_1"/>
    <property type="match status" value="1"/>
</dbReference>
<feature type="domain" description="EGF-like" evidence="17">
    <location>
        <begin position="253"/>
        <end position="290"/>
    </location>
</feature>
<evidence type="ECO:0000256" key="2">
    <source>
        <dbReference type="ARBA" id="ARBA00022525"/>
    </source>
</evidence>
<keyword evidence="2" id="KW-0964">Secreted</keyword>
<comment type="subcellular location">
    <subcellularLocation>
        <location evidence="1">Secreted</location>
    </subcellularLocation>
</comment>
<dbReference type="Gene3D" id="2.10.25.10">
    <property type="entry name" value="Laminin"/>
    <property type="match status" value="1"/>
</dbReference>
<dbReference type="SUPFAM" id="SSF49854">
    <property type="entry name" value="Spermadhesin, CUB domain"/>
    <property type="match status" value="1"/>
</dbReference>
<dbReference type="AlphaFoldDB" id="A0A8T2KNN1"/>
<feature type="disulfide bond" evidence="13">
    <location>
        <begin position="280"/>
        <end position="289"/>
    </location>
</feature>
<dbReference type="GO" id="GO:0004252">
    <property type="term" value="F:serine-type endopeptidase activity"/>
    <property type="evidence" value="ECO:0007669"/>
    <property type="project" value="InterPro"/>
</dbReference>
<dbReference type="OrthoDB" id="6147874at2759"/>
<dbReference type="InterPro" id="IPR000436">
    <property type="entry name" value="Sushi_SCR_CCP_dom"/>
</dbReference>
<dbReference type="PROSITE" id="PS50923">
    <property type="entry name" value="SUSHI"/>
    <property type="match status" value="3"/>
</dbReference>
<dbReference type="PANTHER" id="PTHR24254:SF9">
    <property type="entry name" value="INACTIVE SERINE PROTEASE PAMR1"/>
    <property type="match status" value="1"/>
</dbReference>
<dbReference type="SMART" id="SM00032">
    <property type="entry name" value="CCP"/>
    <property type="match status" value="3"/>
</dbReference>
<reference evidence="20 21" key="1">
    <citation type="submission" date="2021-07" db="EMBL/GenBank/DDBJ databases">
        <authorList>
            <person name="Imarazene B."/>
            <person name="Zahm M."/>
            <person name="Klopp C."/>
            <person name="Cabau C."/>
            <person name="Beille S."/>
            <person name="Jouanno E."/>
            <person name="Castinel A."/>
            <person name="Lluch J."/>
            <person name="Gil L."/>
            <person name="Kuchtly C."/>
            <person name="Lopez Roques C."/>
            <person name="Donnadieu C."/>
            <person name="Parrinello H."/>
            <person name="Journot L."/>
            <person name="Du K."/>
            <person name="Schartl M."/>
            <person name="Retaux S."/>
            <person name="Guiguen Y."/>
        </authorList>
    </citation>
    <scope>NUCLEOTIDE SEQUENCE [LARGE SCALE GENOMIC DNA]</scope>
    <source>
        <strain evidence="20">Pach_M1</strain>
        <tissue evidence="20">Testis</tissue>
    </source>
</reference>
<dbReference type="GO" id="GO:0005886">
    <property type="term" value="C:plasma membrane"/>
    <property type="evidence" value="ECO:0007669"/>
    <property type="project" value="UniProtKB-ARBA"/>
</dbReference>
<evidence type="ECO:0000313" key="20">
    <source>
        <dbReference type="EMBL" id="KAG9260814.1"/>
    </source>
</evidence>
<dbReference type="CDD" id="cd00054">
    <property type="entry name" value="EGF_CA"/>
    <property type="match status" value="1"/>
</dbReference>
<dbReference type="Proteomes" id="UP000752171">
    <property type="component" value="Unassembled WGS sequence"/>
</dbReference>
<dbReference type="FunFam" id="2.60.120.290:FF:000005">
    <property type="entry name" value="Procollagen C-endopeptidase enhancer 1"/>
    <property type="match status" value="1"/>
</dbReference>
<dbReference type="InterPro" id="IPR043504">
    <property type="entry name" value="Peptidase_S1_PA_chymotrypsin"/>
</dbReference>
<keyword evidence="8" id="KW-0325">Glycoprotein</keyword>
<feature type="domain" description="Sushi" evidence="19">
    <location>
        <begin position="469"/>
        <end position="525"/>
    </location>
</feature>
<keyword evidence="7 13" id="KW-1015">Disulfide bond</keyword>
<comment type="function">
    <text evidence="9">May play a role in regeneration of skeletal muscle.</text>
</comment>
<evidence type="ECO:0000256" key="12">
    <source>
        <dbReference type="ARBA" id="ARBA00042985"/>
    </source>
</evidence>
<feature type="domain" description="Peptidase S1" evidence="18">
    <location>
        <begin position="525"/>
        <end position="839"/>
    </location>
</feature>
<evidence type="ECO:0000259" key="17">
    <source>
        <dbReference type="PROSITE" id="PS50026"/>
    </source>
</evidence>
<evidence type="ECO:0000256" key="6">
    <source>
        <dbReference type="ARBA" id="ARBA00022737"/>
    </source>
</evidence>
<evidence type="ECO:0000256" key="1">
    <source>
        <dbReference type="ARBA" id="ARBA00004613"/>
    </source>
</evidence>
<evidence type="ECO:0000256" key="8">
    <source>
        <dbReference type="ARBA" id="ARBA00023180"/>
    </source>
</evidence>
<keyword evidence="15" id="KW-1133">Transmembrane helix</keyword>
<dbReference type="SMART" id="SM00042">
    <property type="entry name" value="CUB"/>
    <property type="match status" value="1"/>
</dbReference>
<keyword evidence="20" id="KW-0645">Protease</keyword>
<evidence type="ECO:0000259" key="18">
    <source>
        <dbReference type="PROSITE" id="PS50240"/>
    </source>
</evidence>